<dbReference type="SUPFAM" id="SSF51735">
    <property type="entry name" value="NAD(P)-binding Rossmann-fold domains"/>
    <property type="match status" value="1"/>
</dbReference>
<dbReference type="GO" id="GO:0008473">
    <property type="term" value="F:ornithine cyclodeaminase activity"/>
    <property type="evidence" value="ECO:0007669"/>
    <property type="project" value="UniProtKB-EC"/>
</dbReference>
<protein>
    <submittedName>
        <fullName evidence="2">Ornithine cyclodeaminase</fullName>
        <ecNumber evidence="2">4.3.1.12</ecNumber>
    </submittedName>
</protein>
<dbReference type="PATRIC" id="fig|631454.5.peg.2026"/>
<dbReference type="STRING" id="631454.N177_2057"/>
<organism evidence="2 3">
    <name type="scientific">Lutibaculum baratangense AMV1</name>
    <dbReference type="NCBI Taxonomy" id="631454"/>
    <lineage>
        <taxon>Bacteria</taxon>
        <taxon>Pseudomonadati</taxon>
        <taxon>Pseudomonadota</taxon>
        <taxon>Alphaproteobacteria</taxon>
        <taxon>Hyphomicrobiales</taxon>
        <taxon>Tepidamorphaceae</taxon>
        <taxon>Lutibaculum</taxon>
    </lineage>
</organism>
<reference evidence="2 3" key="1">
    <citation type="journal article" date="2014" name="Genome Announc.">
        <title>Draft Genome Sequence of Lutibaculum baratangense Strain AMV1T, Isolated from a Mud Volcano in Andamans, India.</title>
        <authorList>
            <person name="Singh A."/>
            <person name="Sreenivas A."/>
            <person name="Sathyanarayana Reddy G."/>
            <person name="Pinnaka A.K."/>
            <person name="Shivaji S."/>
        </authorList>
    </citation>
    <scope>NUCLEOTIDE SEQUENCE [LARGE SCALE GENOMIC DNA]</scope>
    <source>
        <strain evidence="2 3">AMV1</strain>
    </source>
</reference>
<evidence type="ECO:0000313" key="3">
    <source>
        <dbReference type="Proteomes" id="UP000017819"/>
    </source>
</evidence>
<sequence length="320" mass="33174">MIIIDEERAKSLLGPAEALAAVRHVLVAMAEGSARNFPVVRERLPETNGTYGVKSGVDMSGGLVGLKAGGYWPGNEARGIKNHQSTTLLCDAASGEPVALVAANYLTALRTAAAAAVATDALGRTSVETLSIIGAGAQALPQIAAQAGVRSFRRVVVASRNRARAEAVAEAATAFVSQAEACDFQVAAEAADVLTTVTPAAEPVVRAEWIRPGTHINAMGADTAGKGELEPSLLPRARVFYDEWQQACTIGECQKAVALGLLGRDVAAGPLGDVLRGAIAGRQAEEDITLFDSTGVALQDIAVAALALDRVRGQERSRSR</sequence>
<keyword evidence="2" id="KW-0456">Lyase</keyword>
<accession>V4TG05</accession>
<dbReference type="AlphaFoldDB" id="V4TG05"/>
<dbReference type="Proteomes" id="UP000017819">
    <property type="component" value="Unassembled WGS sequence"/>
</dbReference>
<dbReference type="RefSeq" id="WP_023432187.1">
    <property type="nucleotide sequence ID" value="NZ_AWXZ01000028.1"/>
</dbReference>
<comment type="similarity">
    <text evidence="1">Belongs to the ornithine cyclodeaminase/mu-crystallin family.</text>
</comment>
<dbReference type="InterPro" id="IPR036291">
    <property type="entry name" value="NAD(P)-bd_dom_sf"/>
</dbReference>
<dbReference type="PIRSF" id="PIRSF001439">
    <property type="entry name" value="CryM"/>
    <property type="match status" value="1"/>
</dbReference>
<dbReference type="OrthoDB" id="9801817at2"/>
<dbReference type="GO" id="GO:0005737">
    <property type="term" value="C:cytoplasm"/>
    <property type="evidence" value="ECO:0007669"/>
    <property type="project" value="TreeGrafter"/>
</dbReference>
<dbReference type="InterPro" id="IPR003462">
    <property type="entry name" value="ODC_Mu_crystall"/>
</dbReference>
<dbReference type="EC" id="4.3.1.12" evidence="2"/>
<comment type="caution">
    <text evidence="2">The sequence shown here is derived from an EMBL/GenBank/DDBJ whole genome shotgun (WGS) entry which is preliminary data.</text>
</comment>
<keyword evidence="3" id="KW-1185">Reference proteome</keyword>
<proteinExistence type="inferred from homology"/>
<evidence type="ECO:0000313" key="2">
    <source>
        <dbReference type="EMBL" id="ESR25058.1"/>
    </source>
</evidence>
<evidence type="ECO:0000256" key="1">
    <source>
        <dbReference type="ARBA" id="ARBA00008903"/>
    </source>
</evidence>
<dbReference type="Gene3D" id="3.40.50.720">
    <property type="entry name" value="NAD(P)-binding Rossmann-like Domain"/>
    <property type="match status" value="1"/>
</dbReference>
<name>V4TG05_9HYPH</name>
<dbReference type="Pfam" id="PF02423">
    <property type="entry name" value="OCD_Mu_crystall"/>
    <property type="match status" value="1"/>
</dbReference>
<dbReference type="InterPro" id="IPR023401">
    <property type="entry name" value="ODC_N"/>
</dbReference>
<gene>
    <name evidence="2" type="ORF">N177_2057</name>
</gene>
<dbReference type="eggNOG" id="COG2423">
    <property type="taxonomic scope" value="Bacteria"/>
</dbReference>
<dbReference type="Gene3D" id="3.30.1780.10">
    <property type="entry name" value="ornithine cyclodeaminase, domain 1"/>
    <property type="match status" value="1"/>
</dbReference>
<dbReference type="PANTHER" id="PTHR13812:SF19">
    <property type="entry name" value="KETIMINE REDUCTASE MU-CRYSTALLIN"/>
    <property type="match status" value="1"/>
</dbReference>
<dbReference type="PANTHER" id="PTHR13812">
    <property type="entry name" value="KETIMINE REDUCTASE MU-CRYSTALLIN"/>
    <property type="match status" value="1"/>
</dbReference>
<dbReference type="EMBL" id="AWXZ01000028">
    <property type="protein sequence ID" value="ESR25058.1"/>
    <property type="molecule type" value="Genomic_DNA"/>
</dbReference>